<evidence type="ECO:0000256" key="4">
    <source>
        <dbReference type="SAM" id="Phobius"/>
    </source>
</evidence>
<gene>
    <name evidence="5" type="ORF">Cpir12675_002169</name>
</gene>
<keyword evidence="4" id="KW-0472">Membrane</keyword>
<feature type="compositionally biased region" description="Pro residues" evidence="3">
    <location>
        <begin position="235"/>
        <end position="244"/>
    </location>
</feature>
<keyword evidence="6" id="KW-1185">Reference proteome</keyword>
<accession>A0ABR3ZBW6</accession>
<name>A0ABR3ZBW6_9PEZI</name>
<dbReference type="PANTHER" id="PTHR12935">
    <property type="entry name" value="GAMMA-GLUTAMYLCYCLOTRANSFERASE"/>
    <property type="match status" value="1"/>
</dbReference>
<feature type="compositionally biased region" description="Basic and acidic residues" evidence="3">
    <location>
        <begin position="206"/>
        <end position="216"/>
    </location>
</feature>
<evidence type="ECO:0000256" key="2">
    <source>
        <dbReference type="ARBA" id="ARBA00023239"/>
    </source>
</evidence>
<feature type="region of interest" description="Disordered" evidence="3">
    <location>
        <begin position="184"/>
        <end position="248"/>
    </location>
</feature>
<sequence>MVMIPPISPERLASAQISTNTQGDDTKRGTHTELNTVLYLAFGSNLNYKIITQEKGAHPLGKINVTAPSLRLAFDLSGIPYLEPCFANTALRKLPKDPLPDPINPGPTLPPIRDPKKPVWDKGLIGTVYEITKEDYAKIMAKEGGGSGYVEILVPCIALPPSVSIPERPDPSVPRPFIARTLYQPDIPGDIPDFPTPPDIPNKPPKLSEKPNKDDCPNNSILARGKQRGAENPAEPDPSNPPLKPDPKRKWWLRLVTPHKRPNPEYAQASSRYLNLIVQGAKENELPTEYQAYLESFQPYTITTFRQKIGRAVMLVTALPTFLILMLAAKYVSDNNGKYPTWLAIASNIMFNIIWIMYDNVMKPLFGDGERTILASPPKAEKKVMREVVRNSDDTSALLGQNGTSDSKEEV</sequence>
<feature type="compositionally biased region" description="Pro residues" evidence="3">
    <location>
        <begin position="194"/>
        <end position="204"/>
    </location>
</feature>
<dbReference type="EC" id="4.3.2.9" evidence="1"/>
<dbReference type="Gene3D" id="3.10.490.10">
    <property type="entry name" value="Gamma-glutamyl cyclotransferase-like"/>
    <property type="match status" value="2"/>
</dbReference>
<feature type="region of interest" description="Disordered" evidence="3">
    <location>
        <begin position="389"/>
        <end position="411"/>
    </location>
</feature>
<evidence type="ECO:0000313" key="5">
    <source>
        <dbReference type="EMBL" id="KAL1897824.1"/>
    </source>
</evidence>
<feature type="transmembrane region" description="Helical" evidence="4">
    <location>
        <begin position="312"/>
        <end position="333"/>
    </location>
</feature>
<dbReference type="PANTHER" id="PTHR12935:SF0">
    <property type="entry name" value="GAMMA-GLUTAMYLCYCLOTRANSFERASE"/>
    <property type="match status" value="1"/>
</dbReference>
<protein>
    <recommendedName>
        <fullName evidence="1">gamma-glutamylcyclotransferase</fullName>
        <ecNumber evidence="1">4.3.2.9</ecNumber>
    </recommendedName>
</protein>
<reference evidence="5 6" key="1">
    <citation type="journal article" date="2024" name="IMA Fungus">
        <title>IMA Genome - F19 : A genome assembly and annotation guide to empower mycologists, including annotated draft genome sequences of Ceratocystis pirilliformis, Diaporthe australafricana, Fusarium ophioides, Paecilomyces lecythidis, and Sporothrix stenoceras.</title>
        <authorList>
            <person name="Aylward J."/>
            <person name="Wilson A.M."/>
            <person name="Visagie C.M."/>
            <person name="Spraker J."/>
            <person name="Barnes I."/>
            <person name="Buitendag C."/>
            <person name="Ceriani C."/>
            <person name="Del Mar Angel L."/>
            <person name="du Plessis D."/>
            <person name="Fuchs T."/>
            <person name="Gasser K."/>
            <person name="Kramer D."/>
            <person name="Li W."/>
            <person name="Munsamy K."/>
            <person name="Piso A."/>
            <person name="Price J.L."/>
            <person name="Sonnekus B."/>
            <person name="Thomas C."/>
            <person name="van der Nest A."/>
            <person name="van Dijk A."/>
            <person name="van Heerden A."/>
            <person name="van Vuuren N."/>
            <person name="Yilmaz N."/>
            <person name="Duong T.A."/>
            <person name="van der Merwe N.A."/>
            <person name="Wingfield M.J."/>
            <person name="Wingfield B.D."/>
        </authorList>
    </citation>
    <scope>NUCLEOTIDE SEQUENCE [LARGE SCALE GENOMIC DNA]</scope>
    <source>
        <strain evidence="5 6">CMW 12675</strain>
    </source>
</reference>
<comment type="caution">
    <text evidence="5">The sequence shown here is derived from an EMBL/GenBank/DDBJ whole genome shotgun (WGS) entry which is preliminary data.</text>
</comment>
<organism evidence="5 6">
    <name type="scientific">Ceratocystis pirilliformis</name>
    <dbReference type="NCBI Taxonomy" id="259994"/>
    <lineage>
        <taxon>Eukaryota</taxon>
        <taxon>Fungi</taxon>
        <taxon>Dikarya</taxon>
        <taxon>Ascomycota</taxon>
        <taxon>Pezizomycotina</taxon>
        <taxon>Sordariomycetes</taxon>
        <taxon>Hypocreomycetidae</taxon>
        <taxon>Microascales</taxon>
        <taxon>Ceratocystidaceae</taxon>
        <taxon>Ceratocystis</taxon>
    </lineage>
</organism>
<evidence type="ECO:0000256" key="1">
    <source>
        <dbReference type="ARBA" id="ARBA00012346"/>
    </source>
</evidence>
<dbReference type="Proteomes" id="UP001583280">
    <property type="component" value="Unassembled WGS sequence"/>
</dbReference>
<evidence type="ECO:0000256" key="3">
    <source>
        <dbReference type="SAM" id="MobiDB-lite"/>
    </source>
</evidence>
<dbReference type="InterPro" id="IPR017939">
    <property type="entry name" value="G-Glutamylcylcotransferase"/>
</dbReference>
<keyword evidence="4" id="KW-0812">Transmembrane</keyword>
<keyword evidence="2" id="KW-0456">Lyase</keyword>
<keyword evidence="4" id="KW-1133">Transmembrane helix</keyword>
<evidence type="ECO:0000313" key="6">
    <source>
        <dbReference type="Proteomes" id="UP001583280"/>
    </source>
</evidence>
<feature type="transmembrane region" description="Helical" evidence="4">
    <location>
        <begin position="339"/>
        <end position="358"/>
    </location>
</feature>
<feature type="compositionally biased region" description="Polar residues" evidence="3">
    <location>
        <begin position="394"/>
        <end position="405"/>
    </location>
</feature>
<dbReference type="EMBL" id="JAWDJO010000039">
    <property type="protein sequence ID" value="KAL1897824.1"/>
    <property type="molecule type" value="Genomic_DNA"/>
</dbReference>
<proteinExistence type="predicted"/>